<sequence>MIPREEHLKQVNRFHDMLESVDNKIEELTTDSTPELLSKYFELTSKIWPLVDDSIEKIKDRLDEFERK</sequence>
<dbReference type="EMBL" id="JAPFAR010000169">
    <property type="protein sequence ID" value="MDI3349963.1"/>
    <property type="molecule type" value="Genomic_DNA"/>
</dbReference>
<gene>
    <name evidence="1" type="ORF">DCBHLPFO_00680</name>
</gene>
<comment type="caution">
    <text evidence="1">The sequence shown here is derived from an EMBL/GenBank/DDBJ whole genome shotgun (WGS) entry which is preliminary data.</text>
</comment>
<name>A0AA43QXG6_MYCAR</name>
<reference evidence="1" key="1">
    <citation type="submission" date="2022-11" db="EMBL/GenBank/DDBJ databases">
        <title>Draft genome of Mycoplasma arginini isolated from fly.</title>
        <authorList>
            <person name="Severgnini M."/>
            <person name="Gioia G."/>
            <person name="Cremonesi P."/>
            <person name="Moroni P."/>
            <person name="Addis M.F."/>
            <person name="Castiglioni B."/>
        </authorList>
    </citation>
    <scope>NUCLEOTIDE SEQUENCE</scope>
    <source>
        <strain evidence="1">QMP CG1-1632</strain>
    </source>
</reference>
<dbReference type="Proteomes" id="UP001162175">
    <property type="component" value="Unassembled WGS sequence"/>
</dbReference>
<dbReference type="AlphaFoldDB" id="A0AA43QXG6"/>
<organism evidence="1 2">
    <name type="scientific">Mycoplasmopsis arginini</name>
    <name type="common">Mycoplasma arginini</name>
    <dbReference type="NCBI Taxonomy" id="2094"/>
    <lineage>
        <taxon>Bacteria</taxon>
        <taxon>Bacillati</taxon>
        <taxon>Mycoplasmatota</taxon>
        <taxon>Mycoplasmoidales</taxon>
        <taxon>Metamycoplasmataceae</taxon>
        <taxon>Mycoplasmopsis</taxon>
    </lineage>
</organism>
<evidence type="ECO:0000313" key="2">
    <source>
        <dbReference type="Proteomes" id="UP001162175"/>
    </source>
</evidence>
<accession>A0AA43QXG6</accession>
<proteinExistence type="predicted"/>
<evidence type="ECO:0000313" key="1">
    <source>
        <dbReference type="EMBL" id="MDI3349963.1"/>
    </source>
</evidence>
<dbReference type="RefSeq" id="WP_282459252.1">
    <property type="nucleotide sequence ID" value="NZ_JAPFAR010000169.1"/>
</dbReference>
<protein>
    <submittedName>
        <fullName evidence="1">Uncharacterized protein</fullName>
    </submittedName>
</protein>